<reference evidence="2" key="1">
    <citation type="submission" date="2022-02" db="EMBL/GenBank/DDBJ databases">
        <title>Acinetobacter A3.8 sp. nov., isolated from Sediment (Zhairuo Island).</title>
        <authorList>
            <person name="Zheng K."/>
        </authorList>
    </citation>
    <scope>NUCLEOTIDE SEQUENCE</scope>
    <source>
        <strain evidence="2">A3.8</strain>
    </source>
</reference>
<accession>A0A9X2B7D9</accession>
<feature type="domain" description="DUF403" evidence="1">
    <location>
        <begin position="3"/>
        <end position="162"/>
    </location>
</feature>
<dbReference type="Proteomes" id="UP001139701">
    <property type="component" value="Unassembled WGS sequence"/>
</dbReference>
<proteinExistence type="predicted"/>
<organism evidence="2 3">
    <name type="scientific">Acinetobacter sedimenti</name>
    <dbReference type="NCBI Taxonomy" id="2919922"/>
    <lineage>
        <taxon>Bacteria</taxon>
        <taxon>Pseudomonadati</taxon>
        <taxon>Pseudomonadota</taxon>
        <taxon>Gammaproteobacteria</taxon>
        <taxon>Moraxellales</taxon>
        <taxon>Moraxellaceae</taxon>
        <taxon>Acinetobacter</taxon>
    </lineage>
</organism>
<name>A0A9X2B7D9_9GAMM</name>
<protein>
    <submittedName>
        <fullName evidence="2">Alpha-E domain-containing protein</fullName>
    </submittedName>
</protein>
<dbReference type="AlphaFoldDB" id="A0A9X2B7D9"/>
<dbReference type="EMBL" id="JAKUML010000013">
    <property type="protein sequence ID" value="MCJ8147007.1"/>
    <property type="molecule type" value="Genomic_DNA"/>
</dbReference>
<evidence type="ECO:0000259" key="1">
    <source>
        <dbReference type="Pfam" id="PF04168"/>
    </source>
</evidence>
<evidence type="ECO:0000313" key="2">
    <source>
        <dbReference type="EMBL" id="MCJ8147007.1"/>
    </source>
</evidence>
<dbReference type="InterPro" id="IPR007296">
    <property type="entry name" value="DUF403"/>
</dbReference>
<dbReference type="RefSeq" id="WP_241572273.1">
    <property type="nucleotide sequence ID" value="NZ_JAKUML010000013.1"/>
</dbReference>
<evidence type="ECO:0000313" key="3">
    <source>
        <dbReference type="Proteomes" id="UP001139701"/>
    </source>
</evidence>
<sequence>MLLLSSAAQSIYWLGRYLSRIQFACQMLPFENDQEAVKFANAFCLPAWDANSLNAIYLDPEQPFSISTQFYNVQNNIQQLRAVLTPHAYSELNQLTKLKDDKSESVCAVVGACAEVLEAEEEQVFLFYSLGREMEVLDQQCRLEQVSENQTENVASILSILDENGWGSCERTWSAFLQDQSMSSLYNINDDISAKFEVCE</sequence>
<gene>
    <name evidence="2" type="ORF">MKI79_08855</name>
</gene>
<keyword evidence="3" id="KW-1185">Reference proteome</keyword>
<dbReference type="Pfam" id="PF04168">
    <property type="entry name" value="Alpha-E"/>
    <property type="match status" value="1"/>
</dbReference>
<comment type="caution">
    <text evidence="2">The sequence shown here is derived from an EMBL/GenBank/DDBJ whole genome shotgun (WGS) entry which is preliminary data.</text>
</comment>